<protein>
    <recommendedName>
        <fullName evidence="3">CX domain-containing protein</fullName>
    </recommendedName>
</protein>
<sequence length="170" mass="19171">YFRGGGSGKESSEPLINSSVIYNSIFTKESFSATFTRFAGTEPGFEPQINPFNYSFLEPELFTIPLTVLDAHVPVSIDNSTLTFFWGNSTLPINNTALKEYRECYSYVTSNDNRNVTFCNVVEMDRCAANISDLPQFDLFKFLSPTGENITQFAWMCMKGQVCCAWECCD</sequence>
<dbReference type="AlphaFoldDB" id="A0AAV5UV71"/>
<dbReference type="PANTHER" id="PTHR47520">
    <property type="entry name" value="CX DOMAIN-CONTAINING PROTEIN-RELATED"/>
    <property type="match status" value="1"/>
</dbReference>
<proteinExistence type="predicted"/>
<evidence type="ECO:0008006" key="3">
    <source>
        <dbReference type="Google" id="ProtNLM"/>
    </source>
</evidence>
<accession>A0AAV5UV71</accession>
<reference evidence="1" key="1">
    <citation type="submission" date="2023-10" db="EMBL/GenBank/DDBJ databases">
        <title>Genome assembly of Pristionchus species.</title>
        <authorList>
            <person name="Yoshida K."/>
            <person name="Sommer R.J."/>
        </authorList>
    </citation>
    <scope>NUCLEOTIDE SEQUENCE</scope>
    <source>
        <strain evidence="1">RS5133</strain>
    </source>
</reference>
<feature type="non-terminal residue" evidence="1">
    <location>
        <position position="1"/>
    </location>
</feature>
<gene>
    <name evidence="1" type="ORF">PFISCL1PPCAC_2488</name>
</gene>
<feature type="non-terminal residue" evidence="1">
    <location>
        <position position="170"/>
    </location>
</feature>
<dbReference type="EMBL" id="BTSY01000001">
    <property type="protein sequence ID" value="GMT11191.1"/>
    <property type="molecule type" value="Genomic_DNA"/>
</dbReference>
<dbReference type="PANTHER" id="PTHR47520:SF13">
    <property type="entry name" value="PROTEIN CBG10012"/>
    <property type="match status" value="1"/>
</dbReference>
<keyword evidence="2" id="KW-1185">Reference proteome</keyword>
<evidence type="ECO:0000313" key="1">
    <source>
        <dbReference type="EMBL" id="GMT11191.1"/>
    </source>
</evidence>
<evidence type="ECO:0000313" key="2">
    <source>
        <dbReference type="Proteomes" id="UP001432322"/>
    </source>
</evidence>
<name>A0AAV5UV71_9BILA</name>
<dbReference type="Proteomes" id="UP001432322">
    <property type="component" value="Unassembled WGS sequence"/>
</dbReference>
<comment type="caution">
    <text evidence="1">The sequence shown here is derived from an EMBL/GenBank/DDBJ whole genome shotgun (WGS) entry which is preliminary data.</text>
</comment>
<organism evidence="1 2">
    <name type="scientific">Pristionchus fissidentatus</name>
    <dbReference type="NCBI Taxonomy" id="1538716"/>
    <lineage>
        <taxon>Eukaryota</taxon>
        <taxon>Metazoa</taxon>
        <taxon>Ecdysozoa</taxon>
        <taxon>Nematoda</taxon>
        <taxon>Chromadorea</taxon>
        <taxon>Rhabditida</taxon>
        <taxon>Rhabditina</taxon>
        <taxon>Diplogasteromorpha</taxon>
        <taxon>Diplogasteroidea</taxon>
        <taxon>Neodiplogasteridae</taxon>
        <taxon>Pristionchus</taxon>
    </lineage>
</organism>